<name>A0ABQ4BX25_9ACTN</name>
<dbReference type="Pfam" id="PF01636">
    <property type="entry name" value="APH"/>
    <property type="match status" value="1"/>
</dbReference>
<protein>
    <recommendedName>
        <fullName evidence="1">Aminoglycoside phosphotransferase domain-containing protein</fullName>
    </recommendedName>
</protein>
<gene>
    <name evidence="2" type="ORF">Air01nite_11800</name>
</gene>
<feature type="domain" description="Aminoglycoside phosphotransferase" evidence="1">
    <location>
        <begin position="10"/>
        <end position="180"/>
    </location>
</feature>
<reference evidence="2 3" key="1">
    <citation type="submission" date="2021-01" db="EMBL/GenBank/DDBJ databases">
        <title>Whole genome shotgun sequence of Asanoa iriomotensis NBRC 100142.</title>
        <authorList>
            <person name="Komaki H."/>
            <person name="Tamura T."/>
        </authorList>
    </citation>
    <scope>NUCLEOTIDE SEQUENCE [LARGE SCALE GENOMIC DNA]</scope>
    <source>
        <strain evidence="2 3">NBRC 100142</strain>
    </source>
</reference>
<dbReference type="EMBL" id="BONC01000005">
    <property type="protein sequence ID" value="GIF55085.1"/>
    <property type="molecule type" value="Genomic_DNA"/>
</dbReference>
<comment type="caution">
    <text evidence="2">The sequence shown here is derived from an EMBL/GenBank/DDBJ whole genome shotgun (WGS) entry which is preliminary data.</text>
</comment>
<dbReference type="RefSeq" id="WP_203700788.1">
    <property type="nucleotide sequence ID" value="NZ_BAAALU010000005.1"/>
</dbReference>
<evidence type="ECO:0000313" key="2">
    <source>
        <dbReference type="EMBL" id="GIF55085.1"/>
    </source>
</evidence>
<sequence>MTKRYTSWQRGEHLREWAALRHIHRHAPDLVPRPLSAKLAARPPTVTMALVPGEPLAGSPTPEQMTAVVAAVRTLWRVPPVCSGIGPWSDDLEFGRRLTTGPRPAGGIAAEAFDAALAWWNGPDPALLAGPPTVTVLGHRDPNAANYLWDGRRVRIVDFEDCAVSDPATEVAIMAEHLSWRGVDALCALFDVDQPRLLAARRLWAMFWLSLLLPGGPAIARNPPGTTETQAARLLDLLDH</sequence>
<accession>A0ABQ4BX25</accession>
<dbReference type="Proteomes" id="UP000624325">
    <property type="component" value="Unassembled WGS sequence"/>
</dbReference>
<keyword evidence="3" id="KW-1185">Reference proteome</keyword>
<evidence type="ECO:0000313" key="3">
    <source>
        <dbReference type="Proteomes" id="UP000624325"/>
    </source>
</evidence>
<organism evidence="2 3">
    <name type="scientific">Asanoa iriomotensis</name>
    <dbReference type="NCBI Taxonomy" id="234613"/>
    <lineage>
        <taxon>Bacteria</taxon>
        <taxon>Bacillati</taxon>
        <taxon>Actinomycetota</taxon>
        <taxon>Actinomycetes</taxon>
        <taxon>Micromonosporales</taxon>
        <taxon>Micromonosporaceae</taxon>
        <taxon>Asanoa</taxon>
    </lineage>
</organism>
<dbReference type="InterPro" id="IPR002575">
    <property type="entry name" value="Aminoglycoside_PTrfase"/>
</dbReference>
<dbReference type="SUPFAM" id="SSF56112">
    <property type="entry name" value="Protein kinase-like (PK-like)"/>
    <property type="match status" value="1"/>
</dbReference>
<proteinExistence type="predicted"/>
<evidence type="ECO:0000259" key="1">
    <source>
        <dbReference type="Pfam" id="PF01636"/>
    </source>
</evidence>
<dbReference type="Gene3D" id="3.90.1200.10">
    <property type="match status" value="1"/>
</dbReference>
<dbReference type="InterPro" id="IPR011009">
    <property type="entry name" value="Kinase-like_dom_sf"/>
</dbReference>